<sequence length="382" mass="42968">MKPTYYLKKLKELSKRYARAQQVPLHKARDAVAEVLGFSHWNDVIKAHRARWTPTKEHVFAVESLLVEALPGDEAGGPRSGSFIGDSVFETDVQHGTIDGHEYSISASMGDVHMHGAGWHLYVPEAPNGEPRLEIAKQIEHEAPVYEAPFQQEALGIAIKRAEQVRAGIASDWPRRSTKPDKDGLVRHPLNGAESDKWFCLHCDTSITSEQIARSLWHCPRCDASPLNIFESPWWLEDHDARPKPFSNKEKQGRPELVVDIADTRPKLDLDAEKITLLMRSALVEDASNVSERLGALFADIFVHDDNDVCITFDEYLWPEHKEPISALAVAAQLGINVDQELCLRELPFAWPGLGEHTKSTVEYTETMLKAYADQRADKDVK</sequence>
<gene>
    <name evidence="1" type="ORF">L0664_05450</name>
</gene>
<organism evidence="1 2">
    <name type="scientific">Octadecabacter dasysiphoniae</name>
    <dbReference type="NCBI Taxonomy" id="2909341"/>
    <lineage>
        <taxon>Bacteria</taxon>
        <taxon>Pseudomonadati</taxon>
        <taxon>Pseudomonadota</taxon>
        <taxon>Alphaproteobacteria</taxon>
        <taxon>Rhodobacterales</taxon>
        <taxon>Roseobacteraceae</taxon>
        <taxon>Octadecabacter</taxon>
    </lineage>
</organism>
<proteinExistence type="predicted"/>
<keyword evidence="2" id="KW-1185">Reference proteome</keyword>
<dbReference type="EMBL" id="JAKGAQ010000001">
    <property type="protein sequence ID" value="MCF2870505.1"/>
    <property type="molecule type" value="Genomic_DNA"/>
</dbReference>
<comment type="caution">
    <text evidence="1">The sequence shown here is derived from an EMBL/GenBank/DDBJ whole genome shotgun (WGS) entry which is preliminary data.</text>
</comment>
<protein>
    <submittedName>
        <fullName evidence="1">Uncharacterized protein</fullName>
    </submittedName>
</protein>
<accession>A0ABS9CTD5</accession>
<evidence type="ECO:0000313" key="1">
    <source>
        <dbReference type="EMBL" id="MCF2870505.1"/>
    </source>
</evidence>
<dbReference type="Proteomes" id="UP001200557">
    <property type="component" value="Unassembled WGS sequence"/>
</dbReference>
<reference evidence="1 2" key="1">
    <citation type="submission" date="2022-01" db="EMBL/GenBank/DDBJ databases">
        <title>Octadecabacter sp. nov., isolated from a marine alga.</title>
        <authorList>
            <person name="Jin M.S."/>
            <person name="Kim H.M."/>
            <person name="Han D.M."/>
            <person name="Jung J.J."/>
            <person name="Jeon C.O."/>
        </authorList>
    </citation>
    <scope>NUCLEOTIDE SEQUENCE [LARGE SCALE GENOMIC DNA]</scope>
    <source>
        <strain evidence="1 2">G9-8</strain>
    </source>
</reference>
<name>A0ABS9CTD5_9RHOB</name>
<dbReference type="RefSeq" id="WP_235224606.1">
    <property type="nucleotide sequence ID" value="NZ_JAKGAQ010000001.1"/>
</dbReference>
<evidence type="ECO:0000313" key="2">
    <source>
        <dbReference type="Proteomes" id="UP001200557"/>
    </source>
</evidence>